<dbReference type="SUPFAM" id="SSF48452">
    <property type="entry name" value="TPR-like"/>
    <property type="match status" value="1"/>
</dbReference>
<evidence type="ECO:0000313" key="9">
    <source>
        <dbReference type="Proteomes" id="UP000003566"/>
    </source>
</evidence>
<proteinExistence type="inferred from homology"/>
<keyword evidence="4" id="KW-0472">Membrane</keyword>
<accession>I9AJN6</accession>
<evidence type="ECO:0000313" key="8">
    <source>
        <dbReference type="EMBL" id="EIY87885.1"/>
    </source>
</evidence>
<dbReference type="InterPro" id="IPR033985">
    <property type="entry name" value="SusD-like_N"/>
</dbReference>
<dbReference type="HOGENOM" id="CLU_015553_0_1_10"/>
<gene>
    <name evidence="8" type="ORF">HMPREF1074_00861</name>
</gene>
<evidence type="ECO:0000256" key="3">
    <source>
        <dbReference type="ARBA" id="ARBA00022729"/>
    </source>
</evidence>
<protein>
    <recommendedName>
        <fullName evidence="10">RagB/SusD domain-containing protein</fullName>
    </recommendedName>
</protein>
<evidence type="ECO:0000259" key="7">
    <source>
        <dbReference type="Pfam" id="PF14322"/>
    </source>
</evidence>
<dbReference type="Gene3D" id="1.25.40.390">
    <property type="match status" value="1"/>
</dbReference>
<keyword evidence="3" id="KW-0732">Signal</keyword>
<dbReference type="RefSeq" id="WP_008021467.1">
    <property type="nucleotide sequence ID" value="NZ_JAGHEF010000002.1"/>
</dbReference>
<feature type="domain" description="SusD-like N-terminal" evidence="7">
    <location>
        <begin position="110"/>
        <end position="213"/>
    </location>
</feature>
<dbReference type="PROSITE" id="PS51257">
    <property type="entry name" value="PROKAR_LIPOPROTEIN"/>
    <property type="match status" value="1"/>
</dbReference>
<dbReference type="InterPro" id="IPR012944">
    <property type="entry name" value="SusD_RagB_dom"/>
</dbReference>
<dbReference type="GO" id="GO:0009279">
    <property type="term" value="C:cell outer membrane"/>
    <property type="evidence" value="ECO:0007669"/>
    <property type="project" value="UniProtKB-SubCell"/>
</dbReference>
<dbReference type="PATRIC" id="fig|997892.3.peg.885"/>
<sequence length="585" mass="66289">MKHIYSFIFLLCLSLSGCDYLDTEPGDVISSDHFWETANSAALEQYCNTYYPKLIKGHGDPLAWTIGNMIESDYKSDNLLGPSANIITFGQSSTLITSSDWDWSIVRGCNEFLQNYDRSPASNIDKKRYAGEMLFFKALDYYGKVLLFGDVPWYDTTLNKNDPELYKGRDPRASVMENIVKTIDLAIEYLPVKTKVYRISRDAALLLKARICLYEGTYRRYRNLEGDAEYLKLAYEAAGALMDMGHSLYKSATPEQSYFDLFIQDKYDTNPEVILAREYDASINMGNNVSNSIPGAIMGMSRDCFEEYLCATTGKPISQCGCHNPDMGQIQEMENRDGRLLQTVCLPKAGEYSRYLFREVNGVMTGGASSIFGLLEGTEKKPFYGTSSTGYAIAKFYKASEHAVGNHKGSIDAPVMRYAEALLIRAEAGAELGKDPELDKTVNALRSRVGFSHKLTMEPDEDPDLVAKYPNVTGPNANLIREIRRERRIELFAEGYRWDDVCRWNVGEIVYNRERRGAKMDPALYTKDEIQLIEDEVGFDKDGFITPYTKKSTLTMNFTDKYYLYNIPLNEISLNPNLLPQNPGW</sequence>
<feature type="domain" description="RagB/SusD" evidence="6">
    <location>
        <begin position="279"/>
        <end position="585"/>
    </location>
</feature>
<dbReference type="Pfam" id="PF07980">
    <property type="entry name" value="SusD_RagB"/>
    <property type="match status" value="1"/>
</dbReference>
<evidence type="ECO:0000256" key="4">
    <source>
        <dbReference type="ARBA" id="ARBA00023136"/>
    </source>
</evidence>
<comment type="caution">
    <text evidence="8">The sequence shown here is derived from an EMBL/GenBank/DDBJ whole genome shotgun (WGS) entry which is preliminary data.</text>
</comment>
<evidence type="ECO:0008006" key="10">
    <source>
        <dbReference type="Google" id="ProtNLM"/>
    </source>
</evidence>
<evidence type="ECO:0000256" key="2">
    <source>
        <dbReference type="ARBA" id="ARBA00006275"/>
    </source>
</evidence>
<name>I9AJN6_9BACE</name>
<organism evidence="8 9">
    <name type="scientific">Bacteroides xylanisolvens CL03T12C04</name>
    <dbReference type="NCBI Taxonomy" id="997892"/>
    <lineage>
        <taxon>Bacteria</taxon>
        <taxon>Pseudomonadati</taxon>
        <taxon>Bacteroidota</taxon>
        <taxon>Bacteroidia</taxon>
        <taxon>Bacteroidales</taxon>
        <taxon>Bacteroidaceae</taxon>
        <taxon>Bacteroides</taxon>
    </lineage>
</organism>
<evidence type="ECO:0000256" key="5">
    <source>
        <dbReference type="ARBA" id="ARBA00023237"/>
    </source>
</evidence>
<reference evidence="8 9" key="1">
    <citation type="submission" date="2012-02" db="EMBL/GenBank/DDBJ databases">
        <title>The Genome Sequence of Bacteroides xylanisolvens CL03T12C04.</title>
        <authorList>
            <consortium name="The Broad Institute Genome Sequencing Platform"/>
            <person name="Earl A."/>
            <person name="Ward D."/>
            <person name="Feldgarden M."/>
            <person name="Gevers D."/>
            <person name="Zitomersky N.L."/>
            <person name="Coyne M.J."/>
            <person name="Comstock L.E."/>
            <person name="Young S.K."/>
            <person name="Zeng Q."/>
            <person name="Gargeya S."/>
            <person name="Fitzgerald M."/>
            <person name="Haas B."/>
            <person name="Abouelleil A."/>
            <person name="Alvarado L."/>
            <person name="Arachchi H.M."/>
            <person name="Berlin A."/>
            <person name="Chapman S.B."/>
            <person name="Gearin G."/>
            <person name="Goldberg J."/>
            <person name="Griggs A."/>
            <person name="Gujja S."/>
            <person name="Hansen M."/>
            <person name="Heiman D."/>
            <person name="Howarth C."/>
            <person name="Larimer J."/>
            <person name="Lui A."/>
            <person name="MacDonald P.J.P."/>
            <person name="McCowen C."/>
            <person name="Montmayeur A."/>
            <person name="Murphy C."/>
            <person name="Neiman D."/>
            <person name="Pearson M."/>
            <person name="Priest M."/>
            <person name="Roberts A."/>
            <person name="Saif S."/>
            <person name="Shea T."/>
            <person name="Sisk P."/>
            <person name="Stolte C."/>
            <person name="Sykes S."/>
            <person name="Wortman J."/>
            <person name="Nusbaum C."/>
            <person name="Birren B."/>
        </authorList>
    </citation>
    <scope>NUCLEOTIDE SEQUENCE [LARGE SCALE GENOMIC DNA]</scope>
    <source>
        <strain evidence="8 9">CL03T12C04</strain>
    </source>
</reference>
<evidence type="ECO:0000256" key="1">
    <source>
        <dbReference type="ARBA" id="ARBA00004442"/>
    </source>
</evidence>
<dbReference type="InterPro" id="IPR011990">
    <property type="entry name" value="TPR-like_helical_dom_sf"/>
</dbReference>
<comment type="subcellular location">
    <subcellularLocation>
        <location evidence="1">Cell outer membrane</location>
    </subcellularLocation>
</comment>
<comment type="similarity">
    <text evidence="2">Belongs to the SusD family.</text>
</comment>
<dbReference type="Pfam" id="PF14322">
    <property type="entry name" value="SusD-like_3"/>
    <property type="match status" value="1"/>
</dbReference>
<dbReference type="Proteomes" id="UP000003566">
    <property type="component" value="Unassembled WGS sequence"/>
</dbReference>
<keyword evidence="5" id="KW-0998">Cell outer membrane</keyword>
<dbReference type="EMBL" id="AGXE01000005">
    <property type="protein sequence ID" value="EIY87885.1"/>
    <property type="molecule type" value="Genomic_DNA"/>
</dbReference>
<evidence type="ECO:0000259" key="6">
    <source>
        <dbReference type="Pfam" id="PF07980"/>
    </source>
</evidence>
<dbReference type="AlphaFoldDB" id="I9AJN6"/>